<feature type="non-terminal residue" evidence="1">
    <location>
        <position position="1"/>
    </location>
</feature>
<evidence type="ECO:0000313" key="2">
    <source>
        <dbReference type="Proteomes" id="UP001189429"/>
    </source>
</evidence>
<accession>A0ABN9YCY9</accession>
<comment type="caution">
    <text evidence="1">The sequence shown here is derived from an EMBL/GenBank/DDBJ whole genome shotgun (WGS) entry which is preliminary data.</text>
</comment>
<protein>
    <submittedName>
        <fullName evidence="1">Uncharacterized protein</fullName>
    </submittedName>
</protein>
<organism evidence="1 2">
    <name type="scientific">Prorocentrum cordatum</name>
    <dbReference type="NCBI Taxonomy" id="2364126"/>
    <lineage>
        <taxon>Eukaryota</taxon>
        <taxon>Sar</taxon>
        <taxon>Alveolata</taxon>
        <taxon>Dinophyceae</taxon>
        <taxon>Prorocentrales</taxon>
        <taxon>Prorocentraceae</taxon>
        <taxon>Prorocentrum</taxon>
    </lineage>
</organism>
<evidence type="ECO:0000313" key="1">
    <source>
        <dbReference type="EMBL" id="CAK0909571.1"/>
    </source>
</evidence>
<gene>
    <name evidence="1" type="ORF">PCOR1329_LOCUS83946</name>
</gene>
<sequence length="133" mass="14275">AISFFRAVYVSPAVFKGSACHGVPGETVEFVGCAAGNEDVTSWPTGFRAYSARVDRRLKGVFDLQALEELGKRSAAEVSNAALPSFTVGERNVPEAIVSLPLTAAPAKCVKAMLPLRDDSVKWVPARTQCYKK</sequence>
<reference evidence="1" key="1">
    <citation type="submission" date="2023-10" db="EMBL/GenBank/DDBJ databases">
        <authorList>
            <person name="Chen Y."/>
            <person name="Shah S."/>
            <person name="Dougan E. K."/>
            <person name="Thang M."/>
            <person name="Chan C."/>
        </authorList>
    </citation>
    <scope>NUCLEOTIDE SEQUENCE [LARGE SCALE GENOMIC DNA]</scope>
</reference>
<proteinExistence type="predicted"/>
<keyword evidence="2" id="KW-1185">Reference proteome</keyword>
<feature type="non-terminal residue" evidence="1">
    <location>
        <position position="133"/>
    </location>
</feature>
<dbReference type="EMBL" id="CAUYUJ010022219">
    <property type="protein sequence ID" value="CAK0909571.1"/>
    <property type="molecule type" value="Genomic_DNA"/>
</dbReference>
<name>A0ABN9YCY9_9DINO</name>
<dbReference type="Proteomes" id="UP001189429">
    <property type="component" value="Unassembled WGS sequence"/>
</dbReference>